<dbReference type="InterPro" id="IPR000760">
    <property type="entry name" value="Inositol_monophosphatase-like"/>
</dbReference>
<keyword evidence="1" id="KW-0479">Metal-binding</keyword>
<keyword evidence="5" id="KW-1185">Reference proteome</keyword>
<dbReference type="CDD" id="cd01637">
    <property type="entry name" value="IMPase_like"/>
    <property type="match status" value="1"/>
</dbReference>
<dbReference type="RefSeq" id="WP_081831628.1">
    <property type="nucleotide sequence ID" value="NZ_JAFBEC010000023.1"/>
</dbReference>
<dbReference type="InterPro" id="IPR020583">
    <property type="entry name" value="Inositol_monoP_metal-BS"/>
</dbReference>
<evidence type="ECO:0000256" key="3">
    <source>
        <dbReference type="ARBA" id="ARBA00022842"/>
    </source>
</evidence>
<evidence type="ECO:0000256" key="2">
    <source>
        <dbReference type="ARBA" id="ARBA00022801"/>
    </source>
</evidence>
<keyword evidence="3" id="KW-0460">Magnesium</keyword>
<dbReference type="PANTHER" id="PTHR20854:SF4">
    <property type="entry name" value="INOSITOL-1-MONOPHOSPHATASE-RELATED"/>
    <property type="match status" value="1"/>
</dbReference>
<reference evidence="4 5" key="1">
    <citation type="submission" date="2021-01" db="EMBL/GenBank/DDBJ databases">
        <title>Genomic Encyclopedia of Type Strains, Phase IV (KMG-IV): sequencing the most valuable type-strain genomes for metagenomic binning, comparative biology and taxonomic classification.</title>
        <authorList>
            <person name="Goeker M."/>
        </authorList>
    </citation>
    <scope>NUCLEOTIDE SEQUENCE [LARGE SCALE GENOMIC DNA]</scope>
    <source>
        <strain evidence="4 5">DSM 25540</strain>
    </source>
</reference>
<dbReference type="PRINTS" id="PR00377">
    <property type="entry name" value="IMPHPHTASES"/>
</dbReference>
<organism evidence="4 5">
    <name type="scientific">Geomicrobium sediminis</name>
    <dbReference type="NCBI Taxonomy" id="1347788"/>
    <lineage>
        <taxon>Bacteria</taxon>
        <taxon>Bacillati</taxon>
        <taxon>Bacillota</taxon>
        <taxon>Bacilli</taxon>
        <taxon>Bacillales</taxon>
        <taxon>Geomicrobium</taxon>
    </lineage>
</organism>
<sequence>METQQMNWSALKDEAVSFVKTAATRIVDVERESLHIDTKEDADDLVTDKDIEIQRLMTDQIRKFYPTHRIVGEEGDHDDVHNDDTITWIIDPIDGTTNFVHQSMNYCVSVGIYQRGIGYVGIVYDVKSEEWFTAVRGLGAYMNGKRLPKRASVPFEQAILGFNARWLVGKADESLKQGFQTIVRDVRAVRSYGSAALESAYVAAGRLDGYMSLRLSPWDFAAAKVLLEETGCECVKVDGSPISIEDQSTYLAAVPNVSQEFLSRLQ</sequence>
<evidence type="ECO:0000313" key="5">
    <source>
        <dbReference type="Proteomes" id="UP000741863"/>
    </source>
</evidence>
<dbReference type="PANTHER" id="PTHR20854">
    <property type="entry name" value="INOSITOL MONOPHOSPHATASE"/>
    <property type="match status" value="1"/>
</dbReference>
<gene>
    <name evidence="4" type="ORF">JOD17_004205</name>
</gene>
<proteinExistence type="predicted"/>
<comment type="caution">
    <text evidence="4">The sequence shown here is derived from an EMBL/GenBank/DDBJ whole genome shotgun (WGS) entry which is preliminary data.</text>
</comment>
<evidence type="ECO:0000313" key="4">
    <source>
        <dbReference type="EMBL" id="MBM7635062.1"/>
    </source>
</evidence>
<dbReference type="Gene3D" id="3.40.190.80">
    <property type="match status" value="1"/>
</dbReference>
<dbReference type="Gene3D" id="3.30.540.10">
    <property type="entry name" value="Fructose-1,6-Bisphosphatase, subunit A, domain 1"/>
    <property type="match status" value="1"/>
</dbReference>
<dbReference type="SUPFAM" id="SSF56655">
    <property type="entry name" value="Carbohydrate phosphatase"/>
    <property type="match status" value="1"/>
</dbReference>
<accession>A0ABS2PI06</accession>
<dbReference type="PROSITE" id="PS00629">
    <property type="entry name" value="IMP_1"/>
    <property type="match status" value="1"/>
</dbReference>
<name>A0ABS2PI06_9BACL</name>
<dbReference type="EMBL" id="JAFBEC010000023">
    <property type="protein sequence ID" value="MBM7635062.1"/>
    <property type="molecule type" value="Genomic_DNA"/>
</dbReference>
<dbReference type="Pfam" id="PF00459">
    <property type="entry name" value="Inositol_P"/>
    <property type="match status" value="1"/>
</dbReference>
<protein>
    <submittedName>
        <fullName evidence="4">Myo-inositol-1(Or 4)-monophosphatase</fullName>
        <ecNumber evidence="4">3.1.3.25</ecNumber>
    </submittedName>
</protein>
<dbReference type="GO" id="GO:0052834">
    <property type="term" value="F:inositol monophosphate phosphatase activity"/>
    <property type="evidence" value="ECO:0007669"/>
    <property type="project" value="UniProtKB-EC"/>
</dbReference>
<evidence type="ECO:0000256" key="1">
    <source>
        <dbReference type="ARBA" id="ARBA00022723"/>
    </source>
</evidence>
<dbReference type="EC" id="3.1.3.25" evidence="4"/>
<keyword evidence="2 4" id="KW-0378">Hydrolase</keyword>
<dbReference type="Proteomes" id="UP000741863">
    <property type="component" value="Unassembled WGS sequence"/>
</dbReference>